<protein>
    <submittedName>
        <fullName evidence="7">AraC-like DNA-binding protein</fullName>
    </submittedName>
</protein>
<proteinExistence type="predicted"/>
<dbReference type="OrthoDB" id="345413at2"/>
<sequence length="385" mass="42102">MIRFGPWSTMLGMAAGFGAVVAVLLLASPGNRVANRLLAALLGVAVLRLMPYVLGFAGFYDAFPWLSFAPFNLGLATGPLLYLYVRRLVEPRLPRGWAWHLAPAALTLAYTTWAFALPLAEKMRWNDTVHVRWIAPVQTWATTLSLAAYLVVTALFHRRYQAWLAGAVGNPADHHQPWLRTLLAALALWLLVAVAFDAVDGLLAPLSYYDRFPQYLAFAAIILGLGLEGWRHAGTAFPVMTASSPPESVSAPARDRDWTAQAGRWRDTIREAGWWREPGLTLAQVAQRLGTNETYLSRALNQGLGRTFSALVNGLRVEAVQARLPTTEPGELLTLALDCGFASKASFNRVFRDHTGMSPSAWRAAQKTESRGFTGNEATADGDAA</sequence>
<feature type="transmembrane region" description="Helical" evidence="5">
    <location>
        <begin position="38"/>
        <end position="59"/>
    </location>
</feature>
<dbReference type="Gene3D" id="1.10.10.60">
    <property type="entry name" value="Homeodomain-like"/>
    <property type="match status" value="1"/>
</dbReference>
<comment type="caution">
    <text evidence="7">The sequence shown here is derived from an EMBL/GenBank/DDBJ whole genome shotgun (WGS) entry which is preliminary data.</text>
</comment>
<feature type="transmembrane region" description="Helical" evidence="5">
    <location>
        <begin position="212"/>
        <end position="230"/>
    </location>
</feature>
<dbReference type="Pfam" id="PF12833">
    <property type="entry name" value="HTH_18"/>
    <property type="match status" value="1"/>
</dbReference>
<dbReference type="PROSITE" id="PS00041">
    <property type="entry name" value="HTH_ARAC_FAMILY_1"/>
    <property type="match status" value="1"/>
</dbReference>
<gene>
    <name evidence="7" type="ORF">FBZ90_102315</name>
</gene>
<dbReference type="PANTHER" id="PTHR43280">
    <property type="entry name" value="ARAC-FAMILY TRANSCRIPTIONAL REGULATOR"/>
    <property type="match status" value="1"/>
</dbReference>
<dbReference type="SUPFAM" id="SSF46689">
    <property type="entry name" value="Homeodomain-like"/>
    <property type="match status" value="1"/>
</dbReference>
<feature type="transmembrane region" description="Helical" evidence="5">
    <location>
        <begin position="6"/>
        <end position="26"/>
    </location>
</feature>
<keyword evidence="2 7" id="KW-0238">DNA-binding</keyword>
<keyword evidence="5" id="KW-1133">Transmembrane helix</keyword>
<feature type="transmembrane region" description="Helical" evidence="5">
    <location>
        <begin position="137"/>
        <end position="156"/>
    </location>
</feature>
<keyword evidence="3" id="KW-0804">Transcription</keyword>
<dbReference type="GO" id="GO:0003700">
    <property type="term" value="F:DNA-binding transcription factor activity"/>
    <property type="evidence" value="ECO:0007669"/>
    <property type="project" value="InterPro"/>
</dbReference>
<dbReference type="GO" id="GO:0043565">
    <property type="term" value="F:sequence-specific DNA binding"/>
    <property type="evidence" value="ECO:0007669"/>
    <property type="project" value="InterPro"/>
</dbReference>
<keyword evidence="5" id="KW-0472">Membrane</keyword>
<keyword evidence="5" id="KW-0812">Transmembrane</keyword>
<evidence type="ECO:0000259" key="6">
    <source>
        <dbReference type="PROSITE" id="PS01124"/>
    </source>
</evidence>
<keyword evidence="1" id="KW-0805">Transcription regulation</keyword>
<dbReference type="AlphaFoldDB" id="A0A560HFZ0"/>
<feature type="transmembrane region" description="Helical" evidence="5">
    <location>
        <begin position="177"/>
        <end position="196"/>
    </location>
</feature>
<reference evidence="7 8" key="1">
    <citation type="submission" date="2019-06" db="EMBL/GenBank/DDBJ databases">
        <title>Genomic Encyclopedia of Type Strains, Phase IV (KMG-V): Genome sequencing to study the core and pangenomes of soil and plant-associated prokaryotes.</title>
        <authorList>
            <person name="Whitman W."/>
        </authorList>
    </citation>
    <scope>NUCLEOTIDE SEQUENCE [LARGE SCALE GENOMIC DNA]</scope>
    <source>
        <strain evidence="7 8">BR 11622</strain>
    </source>
</reference>
<evidence type="ECO:0000256" key="5">
    <source>
        <dbReference type="SAM" id="Phobius"/>
    </source>
</evidence>
<feature type="transmembrane region" description="Helical" evidence="5">
    <location>
        <begin position="97"/>
        <end position="117"/>
    </location>
</feature>
<evidence type="ECO:0000256" key="3">
    <source>
        <dbReference type="ARBA" id="ARBA00023163"/>
    </source>
</evidence>
<dbReference type="RefSeq" id="WP_145729753.1">
    <property type="nucleotide sequence ID" value="NZ_VITR01000002.1"/>
</dbReference>
<dbReference type="EMBL" id="VITR01000002">
    <property type="protein sequence ID" value="TWB45357.1"/>
    <property type="molecule type" value="Genomic_DNA"/>
</dbReference>
<dbReference type="PROSITE" id="PS01124">
    <property type="entry name" value="HTH_ARAC_FAMILY_2"/>
    <property type="match status" value="1"/>
</dbReference>
<dbReference type="SMART" id="SM00342">
    <property type="entry name" value="HTH_ARAC"/>
    <property type="match status" value="1"/>
</dbReference>
<feature type="domain" description="HTH araC/xylS-type" evidence="6">
    <location>
        <begin position="277"/>
        <end position="365"/>
    </location>
</feature>
<name>A0A560HFZ0_9PROT</name>
<dbReference type="InterPro" id="IPR018062">
    <property type="entry name" value="HTH_AraC-typ_CS"/>
</dbReference>
<dbReference type="InterPro" id="IPR009057">
    <property type="entry name" value="Homeodomain-like_sf"/>
</dbReference>
<evidence type="ECO:0000256" key="4">
    <source>
        <dbReference type="SAM" id="MobiDB-lite"/>
    </source>
</evidence>
<organism evidence="7 8">
    <name type="scientific">Nitrospirillum amazonense</name>
    <dbReference type="NCBI Taxonomy" id="28077"/>
    <lineage>
        <taxon>Bacteria</taxon>
        <taxon>Pseudomonadati</taxon>
        <taxon>Pseudomonadota</taxon>
        <taxon>Alphaproteobacteria</taxon>
        <taxon>Rhodospirillales</taxon>
        <taxon>Azospirillaceae</taxon>
        <taxon>Nitrospirillum</taxon>
    </lineage>
</organism>
<feature type="transmembrane region" description="Helical" evidence="5">
    <location>
        <begin position="65"/>
        <end position="85"/>
    </location>
</feature>
<dbReference type="PANTHER" id="PTHR43280:SF28">
    <property type="entry name" value="HTH-TYPE TRANSCRIPTIONAL ACTIVATOR RHAS"/>
    <property type="match status" value="1"/>
</dbReference>
<keyword evidence="8" id="KW-1185">Reference proteome</keyword>
<evidence type="ECO:0000313" key="7">
    <source>
        <dbReference type="EMBL" id="TWB45357.1"/>
    </source>
</evidence>
<dbReference type="Proteomes" id="UP000315751">
    <property type="component" value="Unassembled WGS sequence"/>
</dbReference>
<evidence type="ECO:0000256" key="1">
    <source>
        <dbReference type="ARBA" id="ARBA00023015"/>
    </source>
</evidence>
<evidence type="ECO:0000313" key="8">
    <source>
        <dbReference type="Proteomes" id="UP000315751"/>
    </source>
</evidence>
<feature type="region of interest" description="Disordered" evidence="4">
    <location>
        <begin position="358"/>
        <end position="385"/>
    </location>
</feature>
<dbReference type="InterPro" id="IPR018060">
    <property type="entry name" value="HTH_AraC"/>
</dbReference>
<evidence type="ECO:0000256" key="2">
    <source>
        <dbReference type="ARBA" id="ARBA00023125"/>
    </source>
</evidence>
<accession>A0A560HFZ0</accession>